<dbReference type="RefSeq" id="WP_090972444.1">
    <property type="nucleotide sequence ID" value="NZ_FOLL01000004.1"/>
</dbReference>
<dbReference type="Proteomes" id="UP000199577">
    <property type="component" value="Unassembled WGS sequence"/>
</dbReference>
<proteinExistence type="inferred from homology"/>
<dbReference type="PANTHER" id="PTHR42964">
    <property type="entry name" value="ENOYL-COA HYDRATASE"/>
    <property type="match status" value="1"/>
</dbReference>
<dbReference type="Pfam" id="PF00378">
    <property type="entry name" value="ECH_1"/>
    <property type="match status" value="1"/>
</dbReference>
<dbReference type="SUPFAM" id="SSF52096">
    <property type="entry name" value="ClpP/crotonase"/>
    <property type="match status" value="1"/>
</dbReference>
<evidence type="ECO:0000313" key="3">
    <source>
        <dbReference type="Proteomes" id="UP000199577"/>
    </source>
</evidence>
<dbReference type="InterPro" id="IPR001753">
    <property type="entry name" value="Enoyl-CoA_hydra/iso"/>
</dbReference>
<dbReference type="GO" id="GO:0003824">
    <property type="term" value="F:catalytic activity"/>
    <property type="evidence" value="ECO:0007669"/>
    <property type="project" value="UniProtKB-ARBA"/>
</dbReference>
<dbReference type="PANTHER" id="PTHR42964:SF1">
    <property type="entry name" value="POLYKETIDE BIOSYNTHESIS ENOYL-COA HYDRATASE PKSH-RELATED"/>
    <property type="match status" value="1"/>
</dbReference>
<dbReference type="AlphaFoldDB" id="A0A1I1GI87"/>
<sequence>MDSGFVTTDFRDNGLAAVTFGHPAHNALPSGLLAELTAALRHAGGQPHVRLILLQSAGDRTFCAGASFDELLALEDEEAGTAFFRGVADVINAIRTVPKLVIGRTQGKAVGGGVGFMAACDYCFATEQVAVRLSEVSLNIGPFVIAPALERKIGLAAFTELALNPSRFFDAQWALQKGLVHHLSPSIGAMDDAIRQFCGPLLDKNTEALSALKRTLWRGTEDWDELLARQAAISGRLALSNDAKLLLRKLKK</sequence>
<gene>
    <name evidence="2" type="ORF">SAMN05421747_10495</name>
</gene>
<dbReference type="Gene3D" id="3.90.226.10">
    <property type="entry name" value="2-enoyl-CoA Hydratase, Chain A, domain 1"/>
    <property type="match status" value="1"/>
</dbReference>
<keyword evidence="3" id="KW-1185">Reference proteome</keyword>
<accession>A0A1I1GI87</accession>
<evidence type="ECO:0000256" key="1">
    <source>
        <dbReference type="ARBA" id="ARBA00005254"/>
    </source>
</evidence>
<dbReference type="CDD" id="cd06558">
    <property type="entry name" value="crotonase-like"/>
    <property type="match status" value="1"/>
</dbReference>
<dbReference type="InterPro" id="IPR051683">
    <property type="entry name" value="Enoyl-CoA_Hydratase/Isomerase"/>
</dbReference>
<protein>
    <submittedName>
        <fullName evidence="2">Methylglutaconyl-CoA hydratase</fullName>
    </submittedName>
</protein>
<evidence type="ECO:0000313" key="2">
    <source>
        <dbReference type="EMBL" id="SFC09063.1"/>
    </source>
</evidence>
<comment type="similarity">
    <text evidence="1">Belongs to the enoyl-CoA hydratase/isomerase family.</text>
</comment>
<reference evidence="2 3" key="1">
    <citation type="submission" date="2016-10" db="EMBL/GenBank/DDBJ databases">
        <authorList>
            <person name="de Groot N.N."/>
        </authorList>
    </citation>
    <scope>NUCLEOTIDE SEQUENCE [LARGE SCALE GENOMIC DNA]</scope>
    <source>
        <strain evidence="2 3">DSM 22900</strain>
    </source>
</reference>
<name>A0A1I1GI87_9SPHI</name>
<dbReference type="STRING" id="623281.SAMN05421747_10495"/>
<dbReference type="InterPro" id="IPR029045">
    <property type="entry name" value="ClpP/crotonase-like_dom_sf"/>
</dbReference>
<dbReference type="EMBL" id="FOLL01000004">
    <property type="protein sequence ID" value="SFC09063.1"/>
    <property type="molecule type" value="Genomic_DNA"/>
</dbReference>
<organism evidence="2 3">
    <name type="scientific">Parapedobacter composti</name>
    <dbReference type="NCBI Taxonomy" id="623281"/>
    <lineage>
        <taxon>Bacteria</taxon>
        <taxon>Pseudomonadati</taxon>
        <taxon>Bacteroidota</taxon>
        <taxon>Sphingobacteriia</taxon>
        <taxon>Sphingobacteriales</taxon>
        <taxon>Sphingobacteriaceae</taxon>
        <taxon>Parapedobacter</taxon>
    </lineage>
</organism>
<dbReference type="OrthoDB" id="9775794at2"/>